<dbReference type="Gene3D" id="1.10.1740.10">
    <property type="match status" value="1"/>
</dbReference>
<protein>
    <recommendedName>
        <fullName evidence="6">RNA polymerase sigma factor 70 region 4 type 2 domain-containing protein</fullName>
    </recommendedName>
</protein>
<evidence type="ECO:0000256" key="1">
    <source>
        <dbReference type="ARBA" id="ARBA00010641"/>
    </source>
</evidence>
<dbReference type="InterPro" id="IPR013249">
    <property type="entry name" value="RNA_pol_sigma70_r4_t2"/>
</dbReference>
<evidence type="ECO:0000313" key="7">
    <source>
        <dbReference type="EMBL" id="VAW06882.1"/>
    </source>
</evidence>
<evidence type="ECO:0000256" key="2">
    <source>
        <dbReference type="ARBA" id="ARBA00023015"/>
    </source>
</evidence>
<dbReference type="GO" id="GO:0003677">
    <property type="term" value="F:DNA binding"/>
    <property type="evidence" value="ECO:0007669"/>
    <property type="project" value="UniProtKB-KW"/>
</dbReference>
<gene>
    <name evidence="7" type="ORF">MNBD_ACTINO02-110</name>
</gene>
<name>A0A3B0SX68_9ZZZZ</name>
<sequence>MVDAERSVAVSGETGDGFAVFYARWRDPLRRALALTLGSVAFADEAIDEAMSRAAANWGQIGIYDSPQGWVYRVGLNWARGIFRKRRREVLTDVFIDPGQESPKPDLDLLRAVGQLPTRQRSIVVARYYLDWSTAEVATAFDIPAGTVKSRLSRALARLAKDLGESQ</sequence>
<dbReference type="Gene3D" id="1.10.10.10">
    <property type="entry name" value="Winged helix-like DNA-binding domain superfamily/Winged helix DNA-binding domain"/>
    <property type="match status" value="1"/>
</dbReference>
<dbReference type="CDD" id="cd06171">
    <property type="entry name" value="Sigma70_r4"/>
    <property type="match status" value="1"/>
</dbReference>
<dbReference type="PANTHER" id="PTHR43133">
    <property type="entry name" value="RNA POLYMERASE ECF-TYPE SIGMA FACTO"/>
    <property type="match status" value="1"/>
</dbReference>
<evidence type="ECO:0000256" key="5">
    <source>
        <dbReference type="ARBA" id="ARBA00023163"/>
    </source>
</evidence>
<dbReference type="SUPFAM" id="SSF88659">
    <property type="entry name" value="Sigma3 and sigma4 domains of RNA polymerase sigma factors"/>
    <property type="match status" value="1"/>
</dbReference>
<keyword evidence="5" id="KW-0804">Transcription</keyword>
<keyword evidence="3" id="KW-0731">Sigma factor</keyword>
<dbReference type="InterPro" id="IPR013325">
    <property type="entry name" value="RNA_pol_sigma_r2"/>
</dbReference>
<dbReference type="InterPro" id="IPR039425">
    <property type="entry name" value="RNA_pol_sigma-70-like"/>
</dbReference>
<dbReference type="GO" id="GO:0016987">
    <property type="term" value="F:sigma factor activity"/>
    <property type="evidence" value="ECO:0007669"/>
    <property type="project" value="UniProtKB-KW"/>
</dbReference>
<feature type="domain" description="RNA polymerase sigma factor 70 region 4 type 2" evidence="6">
    <location>
        <begin position="108"/>
        <end position="159"/>
    </location>
</feature>
<keyword evidence="4" id="KW-0238">DNA-binding</keyword>
<dbReference type="Pfam" id="PF08281">
    <property type="entry name" value="Sigma70_r4_2"/>
    <property type="match status" value="1"/>
</dbReference>
<dbReference type="EMBL" id="UOEK01000373">
    <property type="protein sequence ID" value="VAW06882.1"/>
    <property type="molecule type" value="Genomic_DNA"/>
</dbReference>
<proteinExistence type="inferred from homology"/>
<reference evidence="7" key="1">
    <citation type="submission" date="2018-06" db="EMBL/GenBank/DDBJ databases">
        <authorList>
            <person name="Zhirakovskaya E."/>
        </authorList>
    </citation>
    <scope>NUCLEOTIDE SEQUENCE</scope>
</reference>
<organism evidence="7">
    <name type="scientific">hydrothermal vent metagenome</name>
    <dbReference type="NCBI Taxonomy" id="652676"/>
    <lineage>
        <taxon>unclassified sequences</taxon>
        <taxon>metagenomes</taxon>
        <taxon>ecological metagenomes</taxon>
    </lineage>
</organism>
<evidence type="ECO:0000256" key="4">
    <source>
        <dbReference type="ARBA" id="ARBA00023125"/>
    </source>
</evidence>
<comment type="similarity">
    <text evidence="1">Belongs to the sigma-70 factor family. ECF subfamily.</text>
</comment>
<accession>A0A3B0SX68</accession>
<dbReference type="InterPro" id="IPR036388">
    <property type="entry name" value="WH-like_DNA-bd_sf"/>
</dbReference>
<evidence type="ECO:0000259" key="6">
    <source>
        <dbReference type="Pfam" id="PF08281"/>
    </source>
</evidence>
<evidence type="ECO:0000256" key="3">
    <source>
        <dbReference type="ARBA" id="ARBA00023082"/>
    </source>
</evidence>
<dbReference type="AlphaFoldDB" id="A0A3B0SX68"/>
<dbReference type="GO" id="GO:0006352">
    <property type="term" value="P:DNA-templated transcription initiation"/>
    <property type="evidence" value="ECO:0007669"/>
    <property type="project" value="InterPro"/>
</dbReference>
<dbReference type="PANTHER" id="PTHR43133:SF50">
    <property type="entry name" value="ECF RNA POLYMERASE SIGMA FACTOR SIGM"/>
    <property type="match status" value="1"/>
</dbReference>
<keyword evidence="2" id="KW-0805">Transcription regulation</keyword>
<dbReference type="SUPFAM" id="SSF88946">
    <property type="entry name" value="Sigma2 domain of RNA polymerase sigma factors"/>
    <property type="match status" value="1"/>
</dbReference>
<dbReference type="InterPro" id="IPR013324">
    <property type="entry name" value="RNA_pol_sigma_r3/r4-like"/>
</dbReference>